<reference evidence="2 3" key="1">
    <citation type="journal article" date="2024" name="IMA Fungus">
        <title>IMA Genome - F19 : A genome assembly and annotation guide to empower mycologists, including annotated draft genome sequences of Ceratocystis pirilliformis, Diaporthe australafricana, Fusarium ophioides, Paecilomyces lecythidis, and Sporothrix stenoceras.</title>
        <authorList>
            <person name="Aylward J."/>
            <person name="Wilson A.M."/>
            <person name="Visagie C.M."/>
            <person name="Spraker J."/>
            <person name="Barnes I."/>
            <person name="Buitendag C."/>
            <person name="Ceriani C."/>
            <person name="Del Mar Angel L."/>
            <person name="du Plessis D."/>
            <person name="Fuchs T."/>
            <person name="Gasser K."/>
            <person name="Kramer D."/>
            <person name="Li W."/>
            <person name="Munsamy K."/>
            <person name="Piso A."/>
            <person name="Price J.L."/>
            <person name="Sonnekus B."/>
            <person name="Thomas C."/>
            <person name="van der Nest A."/>
            <person name="van Dijk A."/>
            <person name="van Heerden A."/>
            <person name="van Vuuren N."/>
            <person name="Yilmaz N."/>
            <person name="Duong T.A."/>
            <person name="van der Merwe N.A."/>
            <person name="Wingfield M.J."/>
            <person name="Wingfield B.D."/>
        </authorList>
    </citation>
    <scope>NUCLEOTIDE SEQUENCE [LARGE SCALE GENOMIC DNA]</scope>
    <source>
        <strain evidence="2 3">CMW 18300</strain>
    </source>
</reference>
<evidence type="ECO:0000259" key="1">
    <source>
        <dbReference type="Pfam" id="PF06985"/>
    </source>
</evidence>
<dbReference type="Proteomes" id="UP001583177">
    <property type="component" value="Unassembled WGS sequence"/>
</dbReference>
<dbReference type="PANTHER" id="PTHR33112:SF16">
    <property type="entry name" value="HETEROKARYON INCOMPATIBILITY DOMAIN-CONTAINING PROTEIN"/>
    <property type="match status" value="1"/>
</dbReference>
<protein>
    <recommendedName>
        <fullName evidence="1">Heterokaryon incompatibility domain-containing protein</fullName>
    </recommendedName>
</protein>
<sequence length="636" mass="71001">MRWRVPLKHRPYAVEEAASSGCPFFVWIWDQLNKSDTPPEQMKRTSINLELEAVKLKESPAVEADKDRLPLPSLGVSGRNNQVYDITACTVKVETDSYAWDAAKFDVMSDWMGNLSDWKQNVKVVRAGTVDYTDPEPYAALSYCWGQDQDLKTTLANKLDMEANVPLSRLPKTIKDAIYLTRKLHIKLLWVDSLCLVQDDEQEMATEVARMHHYYGNSCITFSAATATSCSEGFLHDEPKPHASEDDTLGPFYFPVDLEVPDETSLPQMFSRLKIPSWMVKPACLKLVIRRIPEEAIDSRAWTQQEGLLSRRLVSFGSRVIRWSCQTESHGMHSQSHMRDALRAFHSGVDDGYQRSKMWEVLKLWCTLIENYTARALSNEQDKLPAISGIASILCQSQINSTSSLLDDDRLTAGSFSPSFETGDLGHCISEASAGQGSPHRTRLVEASEGIDRGHYAAGLIDVPIPVGEWPIELHRDWRRTGFASTLLTLQLLWTPRSTTNSKRGGALYNVAPSWSWASHEGGVDMRITLIEKVRMDAVHVTYSKLRSKILMVRTEPTSSGAPYGALTGGSLTIEGPIFSPGTEQFENALLVFDSEGRDAINDDLNSRICLQIMPKLRGLQAKDLVQLTTVTVGGS</sequence>
<name>A0ABR3W236_9PEZI</name>
<proteinExistence type="predicted"/>
<organism evidence="2 3">
    <name type="scientific">Diaporthe australafricana</name>
    <dbReference type="NCBI Taxonomy" id="127596"/>
    <lineage>
        <taxon>Eukaryota</taxon>
        <taxon>Fungi</taxon>
        <taxon>Dikarya</taxon>
        <taxon>Ascomycota</taxon>
        <taxon>Pezizomycotina</taxon>
        <taxon>Sordariomycetes</taxon>
        <taxon>Sordariomycetidae</taxon>
        <taxon>Diaporthales</taxon>
        <taxon>Diaporthaceae</taxon>
        <taxon>Diaporthe</taxon>
    </lineage>
</organism>
<feature type="domain" description="Heterokaryon incompatibility" evidence="1">
    <location>
        <begin position="138"/>
        <end position="306"/>
    </location>
</feature>
<accession>A0ABR3W236</accession>
<dbReference type="PANTHER" id="PTHR33112">
    <property type="entry name" value="DOMAIN PROTEIN, PUTATIVE-RELATED"/>
    <property type="match status" value="1"/>
</dbReference>
<comment type="caution">
    <text evidence="2">The sequence shown here is derived from an EMBL/GenBank/DDBJ whole genome shotgun (WGS) entry which is preliminary data.</text>
</comment>
<dbReference type="EMBL" id="JAWRVE010000176">
    <property type="protein sequence ID" value="KAL1851109.1"/>
    <property type="molecule type" value="Genomic_DNA"/>
</dbReference>
<evidence type="ECO:0000313" key="3">
    <source>
        <dbReference type="Proteomes" id="UP001583177"/>
    </source>
</evidence>
<dbReference type="Pfam" id="PF06985">
    <property type="entry name" value="HET"/>
    <property type="match status" value="1"/>
</dbReference>
<gene>
    <name evidence="2" type="ORF">Daus18300_012656</name>
</gene>
<evidence type="ECO:0000313" key="2">
    <source>
        <dbReference type="EMBL" id="KAL1851109.1"/>
    </source>
</evidence>
<keyword evidence="3" id="KW-1185">Reference proteome</keyword>
<dbReference type="InterPro" id="IPR010730">
    <property type="entry name" value="HET"/>
</dbReference>